<proteinExistence type="predicted"/>
<dbReference type="CDD" id="cd00093">
    <property type="entry name" value="HTH_XRE"/>
    <property type="match status" value="1"/>
</dbReference>
<dbReference type="Proteomes" id="UP000305848">
    <property type="component" value="Unassembled WGS sequence"/>
</dbReference>
<comment type="caution">
    <text evidence="2">The sequence shown here is derived from an EMBL/GenBank/DDBJ whole genome shotgun (WGS) entry which is preliminary data.</text>
</comment>
<dbReference type="InterPro" id="IPR010982">
    <property type="entry name" value="Lambda_DNA-bd_dom_sf"/>
</dbReference>
<dbReference type="PROSITE" id="PS50943">
    <property type="entry name" value="HTH_CROC1"/>
    <property type="match status" value="1"/>
</dbReference>
<protein>
    <submittedName>
        <fullName evidence="2">Helix-turn-helix transcriptional regulator</fullName>
    </submittedName>
</protein>
<evidence type="ECO:0000259" key="1">
    <source>
        <dbReference type="PROSITE" id="PS50943"/>
    </source>
</evidence>
<dbReference type="InterPro" id="IPR001387">
    <property type="entry name" value="Cro/C1-type_HTH"/>
</dbReference>
<dbReference type="OrthoDB" id="680346at2"/>
<gene>
    <name evidence="2" type="ORF">FC093_17340</name>
</gene>
<evidence type="ECO:0000313" key="2">
    <source>
        <dbReference type="EMBL" id="TKK66420.1"/>
    </source>
</evidence>
<feature type="domain" description="HTH cro/C1-type" evidence="1">
    <location>
        <begin position="1"/>
        <end position="55"/>
    </location>
</feature>
<name>A0A4U3KVI8_9BACT</name>
<organism evidence="2 3">
    <name type="scientific">Ilyomonas limi</name>
    <dbReference type="NCBI Taxonomy" id="2575867"/>
    <lineage>
        <taxon>Bacteria</taxon>
        <taxon>Pseudomonadati</taxon>
        <taxon>Bacteroidota</taxon>
        <taxon>Chitinophagia</taxon>
        <taxon>Chitinophagales</taxon>
        <taxon>Chitinophagaceae</taxon>
        <taxon>Ilyomonas</taxon>
    </lineage>
</organism>
<evidence type="ECO:0000313" key="3">
    <source>
        <dbReference type="Proteomes" id="UP000305848"/>
    </source>
</evidence>
<dbReference type="AlphaFoldDB" id="A0A4U3KVI8"/>
<dbReference type="SUPFAM" id="SSF47413">
    <property type="entry name" value="lambda repressor-like DNA-binding domains"/>
    <property type="match status" value="1"/>
</dbReference>
<keyword evidence="3" id="KW-1185">Reference proteome</keyword>
<accession>A0A4U3KVI8</accession>
<reference evidence="2 3" key="1">
    <citation type="submission" date="2019-05" db="EMBL/GenBank/DDBJ databases">
        <title>Panacibacter sp. strain 17mud1-8 Genome sequencing and assembly.</title>
        <authorList>
            <person name="Chhetri G."/>
        </authorList>
    </citation>
    <scope>NUCLEOTIDE SEQUENCE [LARGE SCALE GENOMIC DNA]</scope>
    <source>
        <strain evidence="2 3">17mud1-8</strain>
    </source>
</reference>
<dbReference type="EMBL" id="SZQL01000015">
    <property type="protein sequence ID" value="TKK66420.1"/>
    <property type="molecule type" value="Genomic_DNA"/>
</dbReference>
<sequence>MREIRLSKDITQASLAFDCGIPDSQINRIELGKVNCSLSYLPLIAQALNVNPKDLLP</sequence>
<dbReference type="Gene3D" id="1.10.260.40">
    <property type="entry name" value="lambda repressor-like DNA-binding domains"/>
    <property type="match status" value="1"/>
</dbReference>
<dbReference type="SMART" id="SM00530">
    <property type="entry name" value="HTH_XRE"/>
    <property type="match status" value="1"/>
</dbReference>
<dbReference type="Pfam" id="PF01381">
    <property type="entry name" value="HTH_3"/>
    <property type="match status" value="1"/>
</dbReference>
<dbReference type="GO" id="GO:0003677">
    <property type="term" value="F:DNA binding"/>
    <property type="evidence" value="ECO:0007669"/>
    <property type="project" value="InterPro"/>
</dbReference>